<sequence>MRCGVSFVPETVNCSLQSSVLPEQQKRAGPQHAGKRASLEIPITCVELLAMTFTAASHVNTAAELGAKSFCLLCLNGRKLTKESEKCVEGSGKVTWRVGLLQ</sequence>
<proteinExistence type="predicted"/>
<protein>
    <submittedName>
        <fullName evidence="1">Uncharacterized protein</fullName>
    </submittedName>
</protein>
<accession>A0AAW1FQF6</accession>
<dbReference type="Proteomes" id="UP001488805">
    <property type="component" value="Unassembled WGS sequence"/>
</dbReference>
<name>A0AAW1FQF6_ZOAVI</name>
<evidence type="ECO:0000313" key="2">
    <source>
        <dbReference type="Proteomes" id="UP001488805"/>
    </source>
</evidence>
<organism evidence="1 2">
    <name type="scientific">Zoarces viviparus</name>
    <name type="common">Viviparous eelpout</name>
    <name type="synonym">Blennius viviparus</name>
    <dbReference type="NCBI Taxonomy" id="48416"/>
    <lineage>
        <taxon>Eukaryota</taxon>
        <taxon>Metazoa</taxon>
        <taxon>Chordata</taxon>
        <taxon>Craniata</taxon>
        <taxon>Vertebrata</taxon>
        <taxon>Euteleostomi</taxon>
        <taxon>Actinopterygii</taxon>
        <taxon>Neopterygii</taxon>
        <taxon>Teleostei</taxon>
        <taxon>Neoteleostei</taxon>
        <taxon>Acanthomorphata</taxon>
        <taxon>Eupercaria</taxon>
        <taxon>Perciformes</taxon>
        <taxon>Cottioidei</taxon>
        <taxon>Zoarcales</taxon>
        <taxon>Zoarcidae</taxon>
        <taxon>Zoarcinae</taxon>
        <taxon>Zoarces</taxon>
    </lineage>
</organism>
<comment type="caution">
    <text evidence="1">The sequence shown here is derived from an EMBL/GenBank/DDBJ whole genome shotgun (WGS) entry which is preliminary data.</text>
</comment>
<dbReference type="EMBL" id="JBCEZU010000045">
    <property type="protein sequence ID" value="KAK9536881.1"/>
    <property type="molecule type" value="Genomic_DNA"/>
</dbReference>
<evidence type="ECO:0000313" key="1">
    <source>
        <dbReference type="EMBL" id="KAK9536881.1"/>
    </source>
</evidence>
<gene>
    <name evidence="1" type="ORF">VZT92_006634</name>
</gene>
<dbReference type="AlphaFoldDB" id="A0AAW1FQF6"/>
<keyword evidence="2" id="KW-1185">Reference proteome</keyword>
<reference evidence="1 2" key="1">
    <citation type="journal article" date="2024" name="Genome Biol. Evol.">
        <title>Chromosome-level genome assembly of the viviparous eelpout Zoarces viviparus.</title>
        <authorList>
            <person name="Fuhrmann N."/>
            <person name="Brasseur M.V."/>
            <person name="Bakowski C.E."/>
            <person name="Podsiadlowski L."/>
            <person name="Prost S."/>
            <person name="Krehenwinkel H."/>
            <person name="Mayer C."/>
        </authorList>
    </citation>
    <scope>NUCLEOTIDE SEQUENCE [LARGE SCALE GENOMIC DNA]</scope>
    <source>
        <strain evidence="1">NO-MEL_2022_Ind0_liver</strain>
    </source>
</reference>